<accession>A0A317MS93</accession>
<comment type="caution">
    <text evidence="10">The sequence shown here is derived from an EMBL/GenBank/DDBJ whole genome shotgun (WGS) entry which is preliminary data.</text>
</comment>
<dbReference type="PANTHER" id="PTHR33908">
    <property type="entry name" value="MANNOSYLTRANSFERASE YKCB-RELATED"/>
    <property type="match status" value="1"/>
</dbReference>
<feature type="transmembrane region" description="Helical" evidence="8">
    <location>
        <begin position="380"/>
        <end position="399"/>
    </location>
</feature>
<keyword evidence="6 8" id="KW-1133">Transmembrane helix</keyword>
<gene>
    <name evidence="10" type="ORF">C7443_11397</name>
</gene>
<dbReference type="GO" id="GO:0005886">
    <property type="term" value="C:plasma membrane"/>
    <property type="evidence" value="ECO:0007669"/>
    <property type="project" value="UniProtKB-SubCell"/>
</dbReference>
<keyword evidence="5 8" id="KW-0812">Transmembrane</keyword>
<protein>
    <submittedName>
        <fullName evidence="10">4-amino-4-deoxy-L-arabinose transferase-like glycosyltransferase</fullName>
    </submittedName>
</protein>
<keyword evidence="2" id="KW-1003">Cell membrane</keyword>
<evidence type="ECO:0000256" key="7">
    <source>
        <dbReference type="ARBA" id="ARBA00023136"/>
    </source>
</evidence>
<feature type="transmembrane region" description="Helical" evidence="8">
    <location>
        <begin position="265"/>
        <end position="283"/>
    </location>
</feature>
<feature type="transmembrane region" description="Helical" evidence="8">
    <location>
        <begin position="350"/>
        <end position="368"/>
    </location>
</feature>
<dbReference type="GO" id="GO:0009103">
    <property type="term" value="P:lipopolysaccharide biosynthetic process"/>
    <property type="evidence" value="ECO:0007669"/>
    <property type="project" value="TreeGrafter"/>
</dbReference>
<dbReference type="InterPro" id="IPR038731">
    <property type="entry name" value="RgtA/B/C-like"/>
</dbReference>
<comment type="subcellular location">
    <subcellularLocation>
        <location evidence="1">Cell membrane</location>
        <topology evidence="1">Multi-pass membrane protein</topology>
    </subcellularLocation>
</comment>
<name>A0A317MS93_9GAMM</name>
<evidence type="ECO:0000256" key="4">
    <source>
        <dbReference type="ARBA" id="ARBA00022679"/>
    </source>
</evidence>
<evidence type="ECO:0000256" key="6">
    <source>
        <dbReference type="ARBA" id="ARBA00022989"/>
    </source>
</evidence>
<feature type="transmembrane region" description="Helical" evidence="8">
    <location>
        <begin position="213"/>
        <end position="236"/>
    </location>
</feature>
<proteinExistence type="predicted"/>
<dbReference type="EMBL" id="QGTJ01000013">
    <property type="protein sequence ID" value="PWV58916.1"/>
    <property type="molecule type" value="Genomic_DNA"/>
</dbReference>
<organism evidence="10 11">
    <name type="scientific">Plasticicumulans acidivorans</name>
    <dbReference type="NCBI Taxonomy" id="886464"/>
    <lineage>
        <taxon>Bacteria</taxon>
        <taxon>Pseudomonadati</taxon>
        <taxon>Pseudomonadota</taxon>
        <taxon>Gammaproteobacteria</taxon>
        <taxon>Candidatus Competibacteraceae</taxon>
        <taxon>Plasticicumulans</taxon>
    </lineage>
</organism>
<evidence type="ECO:0000256" key="3">
    <source>
        <dbReference type="ARBA" id="ARBA00022676"/>
    </source>
</evidence>
<evidence type="ECO:0000256" key="2">
    <source>
        <dbReference type="ARBA" id="ARBA00022475"/>
    </source>
</evidence>
<dbReference type="AlphaFoldDB" id="A0A317MS93"/>
<feature type="transmembrane region" description="Helical" evidence="8">
    <location>
        <begin position="175"/>
        <end position="201"/>
    </location>
</feature>
<dbReference type="RefSeq" id="WP_110020174.1">
    <property type="nucleotide sequence ID" value="NZ_QGTJ01000013.1"/>
</dbReference>
<reference evidence="10 11" key="1">
    <citation type="submission" date="2018-05" db="EMBL/GenBank/DDBJ databases">
        <title>Genomic Encyclopedia of Type Strains, Phase IV (KMG-IV): sequencing the most valuable type-strain genomes for metagenomic binning, comparative biology and taxonomic classification.</title>
        <authorList>
            <person name="Goeker M."/>
        </authorList>
    </citation>
    <scope>NUCLEOTIDE SEQUENCE [LARGE SCALE GENOMIC DNA]</scope>
    <source>
        <strain evidence="10 11">DSM 23606</strain>
    </source>
</reference>
<feature type="transmembrane region" description="Helical" evidence="8">
    <location>
        <begin position="295"/>
        <end position="313"/>
    </location>
</feature>
<evidence type="ECO:0000313" key="10">
    <source>
        <dbReference type="EMBL" id="PWV58916.1"/>
    </source>
</evidence>
<feature type="domain" description="Glycosyltransferase RgtA/B/C/D-like" evidence="9">
    <location>
        <begin position="72"/>
        <end position="223"/>
    </location>
</feature>
<keyword evidence="11" id="KW-1185">Reference proteome</keyword>
<keyword evidence="3" id="KW-0328">Glycosyltransferase</keyword>
<dbReference type="Pfam" id="PF13231">
    <property type="entry name" value="PMT_2"/>
    <property type="match status" value="1"/>
</dbReference>
<sequence>MATVTLKRADARPVWLDLLIVLGALLALHALPLLVHRELWVQDEARYGEVLREMLESGRWLVPHLNGHPYPDKPPLYFWGVAMLGGLVGQGELAFRLFSLLSTLLATLGTWTLGRRLYGARAGLWAALCFLGMLVTVVVGQIARMDMALTAATVWAWVGLLEHARSGSRAALLGFWSGAALALAFKGPIALAFTVVPALLWRAWHGRFAGVRALHPLAGIGGLLLGVLLWIGAVLLDGEGAYLSTIWHEQIVGRAINSWSHKEPFWFYAALLPLLLMPWTLPAGEGLYRAWRERLPGRGLLVGCAGVSLLLISLVSGKLFIYVQPLIPALAVFAGFGCERLLQRGRVETWLVWPPVIYVVLLGLGVAYGTHAQLGDDGAGYAFAVLLLAAAVGGVRLGVQPPLRWLAGWAAIATFVGWVLAAGLIALANPLFSGKPLGEAIARLAPEPRPVALVHSTRGILNYYAGRLLEEVDRQDAAAWHAAHPQGVIVIQSDHLKYLFPDGAIPASCRVHERYEVELKEYRVIADC</sequence>
<evidence type="ECO:0000259" key="9">
    <source>
        <dbReference type="Pfam" id="PF13231"/>
    </source>
</evidence>
<dbReference type="GO" id="GO:0016763">
    <property type="term" value="F:pentosyltransferase activity"/>
    <property type="evidence" value="ECO:0007669"/>
    <property type="project" value="TreeGrafter"/>
</dbReference>
<feature type="transmembrane region" description="Helical" evidence="8">
    <location>
        <begin position="406"/>
        <end position="428"/>
    </location>
</feature>
<dbReference type="InterPro" id="IPR050297">
    <property type="entry name" value="LipidA_mod_glycosyltrf_83"/>
</dbReference>
<dbReference type="PANTHER" id="PTHR33908:SF3">
    <property type="entry name" value="UNDECAPRENYL PHOSPHATE-ALPHA-4-AMINO-4-DEOXY-L-ARABINOSE ARABINOSYL TRANSFERASE"/>
    <property type="match status" value="1"/>
</dbReference>
<feature type="transmembrane region" description="Helical" evidence="8">
    <location>
        <begin position="93"/>
        <end position="111"/>
    </location>
</feature>
<dbReference type="GO" id="GO:0010041">
    <property type="term" value="P:response to iron(III) ion"/>
    <property type="evidence" value="ECO:0007669"/>
    <property type="project" value="TreeGrafter"/>
</dbReference>
<keyword evidence="4 10" id="KW-0808">Transferase</keyword>
<keyword evidence="7 8" id="KW-0472">Membrane</keyword>
<feature type="transmembrane region" description="Helical" evidence="8">
    <location>
        <begin position="123"/>
        <end position="143"/>
    </location>
</feature>
<evidence type="ECO:0000256" key="5">
    <source>
        <dbReference type="ARBA" id="ARBA00022692"/>
    </source>
</evidence>
<evidence type="ECO:0000256" key="8">
    <source>
        <dbReference type="SAM" id="Phobius"/>
    </source>
</evidence>
<feature type="transmembrane region" description="Helical" evidence="8">
    <location>
        <begin position="319"/>
        <end position="338"/>
    </location>
</feature>
<feature type="transmembrane region" description="Helical" evidence="8">
    <location>
        <begin position="14"/>
        <end position="35"/>
    </location>
</feature>
<evidence type="ECO:0000256" key="1">
    <source>
        <dbReference type="ARBA" id="ARBA00004651"/>
    </source>
</evidence>
<evidence type="ECO:0000313" key="11">
    <source>
        <dbReference type="Proteomes" id="UP000246569"/>
    </source>
</evidence>
<dbReference type="OrthoDB" id="9775035at2"/>
<dbReference type="Proteomes" id="UP000246569">
    <property type="component" value="Unassembled WGS sequence"/>
</dbReference>